<proteinExistence type="predicted"/>
<protein>
    <submittedName>
        <fullName evidence="1">Uncharacterized protein</fullName>
    </submittedName>
</protein>
<evidence type="ECO:0000313" key="2">
    <source>
        <dbReference type="Proteomes" id="UP000324176"/>
    </source>
</evidence>
<name>A0A5D3YDB3_9PROT</name>
<sequence length="85" mass="9559">MISTLSKGFTIVHRNNFLHRVPRRYHLVNLLVSEEWVSCLNELSRLSRLSSSAILRHALGAALRRSRHHLPISPATLNNPGGKAL</sequence>
<dbReference type="Proteomes" id="UP000324176">
    <property type="component" value="Unassembled WGS sequence"/>
</dbReference>
<gene>
    <name evidence="1" type="ORF">BCL69_10558</name>
</gene>
<reference evidence="1 2" key="1">
    <citation type="submission" date="2019-07" db="EMBL/GenBank/DDBJ databases">
        <title>Active sludge and wastewater microbial communities from Klosterneuburg, Austria.</title>
        <authorList>
            <person name="Wagner M."/>
        </authorList>
    </citation>
    <scope>NUCLEOTIDE SEQUENCE [LARGE SCALE GENOMIC DNA]</scope>
    <source>
        <strain evidence="1 2">Nm2</strain>
    </source>
</reference>
<dbReference type="AlphaFoldDB" id="A0A5D3YDB3"/>
<comment type="caution">
    <text evidence="1">The sequence shown here is derived from an EMBL/GenBank/DDBJ whole genome shotgun (WGS) entry which is preliminary data.</text>
</comment>
<organism evidence="1 2">
    <name type="scientific">Nitrosomonas communis</name>
    <dbReference type="NCBI Taxonomy" id="44574"/>
    <lineage>
        <taxon>Bacteria</taxon>
        <taxon>Pseudomonadati</taxon>
        <taxon>Pseudomonadota</taxon>
        <taxon>Betaproteobacteria</taxon>
        <taxon>Nitrosomonadales</taxon>
        <taxon>Nitrosomonadaceae</taxon>
        <taxon>Nitrosomonas</taxon>
    </lineage>
</organism>
<evidence type="ECO:0000313" key="1">
    <source>
        <dbReference type="EMBL" id="TYP80662.1"/>
    </source>
</evidence>
<accession>A0A5D3YDB3</accession>
<dbReference type="EMBL" id="VNHT01000055">
    <property type="protein sequence ID" value="TYP80662.1"/>
    <property type="molecule type" value="Genomic_DNA"/>
</dbReference>